<dbReference type="GO" id="GO:0043161">
    <property type="term" value="P:proteasome-mediated ubiquitin-dependent protein catabolic process"/>
    <property type="evidence" value="ECO:0007669"/>
    <property type="project" value="TreeGrafter"/>
</dbReference>
<dbReference type="InterPro" id="IPR015943">
    <property type="entry name" value="WD40/YVTN_repeat-like_dom_sf"/>
</dbReference>
<evidence type="ECO:0000313" key="8">
    <source>
        <dbReference type="EnsemblMetazoa" id="XP_037870575.1"/>
    </source>
</evidence>
<dbReference type="SMART" id="SM00667">
    <property type="entry name" value="LisH"/>
    <property type="match status" value="1"/>
</dbReference>
<feature type="repeat" description="WD" evidence="5">
    <location>
        <begin position="186"/>
        <end position="227"/>
    </location>
</feature>
<dbReference type="InterPro" id="IPR006595">
    <property type="entry name" value="CTLH_C"/>
</dbReference>
<dbReference type="PROSITE" id="PS50294">
    <property type="entry name" value="WD_REPEATS_REGION"/>
    <property type="match status" value="3"/>
</dbReference>
<dbReference type="FunFam" id="2.130.10.10:FF:000087">
    <property type="entry name" value="WD repeat-containing protein 26 homolog"/>
    <property type="match status" value="1"/>
</dbReference>
<dbReference type="PROSITE" id="PS50897">
    <property type="entry name" value="CTLH"/>
    <property type="match status" value="1"/>
</dbReference>
<feature type="domain" description="CTLH" evidence="7">
    <location>
        <begin position="64"/>
        <end position="128"/>
    </location>
</feature>
<evidence type="ECO:0000256" key="5">
    <source>
        <dbReference type="PROSITE-ProRule" id="PRU00221"/>
    </source>
</evidence>
<proteinExistence type="predicted"/>
<feature type="repeat" description="WD" evidence="5">
    <location>
        <begin position="444"/>
        <end position="483"/>
    </location>
</feature>
<comment type="subcellular location">
    <subcellularLocation>
        <location evidence="1">Cytoplasm</location>
    </subcellularLocation>
</comment>
<dbReference type="AlphaFoldDB" id="A0A8R2QW72"/>
<dbReference type="PRINTS" id="PR00320">
    <property type="entry name" value="GPROTEINBRPT"/>
</dbReference>
<reference evidence="8" key="2">
    <citation type="submission" date="2022-06" db="UniProtKB">
        <authorList>
            <consortium name="EnsemblMetazoa"/>
        </authorList>
    </citation>
    <scope>IDENTIFICATION</scope>
    <source>
        <strain evidence="8">p50T (Dazao)</strain>
    </source>
</reference>
<feature type="repeat" description="WD" evidence="5">
    <location>
        <begin position="232"/>
        <end position="263"/>
    </location>
</feature>
<keyword evidence="3 5" id="KW-0853">WD repeat</keyword>
<dbReference type="InterPro" id="IPR036322">
    <property type="entry name" value="WD40_repeat_dom_sf"/>
</dbReference>
<evidence type="ECO:0000256" key="3">
    <source>
        <dbReference type="ARBA" id="ARBA00022574"/>
    </source>
</evidence>
<dbReference type="SUPFAM" id="SSF50978">
    <property type="entry name" value="WD40 repeat-like"/>
    <property type="match status" value="1"/>
</dbReference>
<evidence type="ECO:0000313" key="9">
    <source>
        <dbReference type="Proteomes" id="UP000005204"/>
    </source>
</evidence>
<keyword evidence="9" id="KW-1185">Reference proteome</keyword>
<dbReference type="SMART" id="SM00668">
    <property type="entry name" value="CTLH"/>
    <property type="match status" value="1"/>
</dbReference>
<organism evidence="8 9">
    <name type="scientific">Bombyx mori</name>
    <name type="common">Silk moth</name>
    <dbReference type="NCBI Taxonomy" id="7091"/>
    <lineage>
        <taxon>Eukaryota</taxon>
        <taxon>Metazoa</taxon>
        <taxon>Ecdysozoa</taxon>
        <taxon>Arthropoda</taxon>
        <taxon>Hexapoda</taxon>
        <taxon>Insecta</taxon>
        <taxon>Pterygota</taxon>
        <taxon>Neoptera</taxon>
        <taxon>Endopterygota</taxon>
        <taxon>Lepidoptera</taxon>
        <taxon>Glossata</taxon>
        <taxon>Ditrysia</taxon>
        <taxon>Bombycoidea</taxon>
        <taxon>Bombycidae</taxon>
        <taxon>Bombycinae</taxon>
        <taxon>Bombyx</taxon>
    </lineage>
</organism>
<accession>A0A8R2QW72</accession>
<sequence length="483" mass="54114">MHQPCANGAQQRHVNGEATNGEVPSRTMAQTDQEIVRLIGQHLISIGLERSAALLMEESGLHLEHPAAATFRQHVLAGDWVKADHDLRALHELLRDSPLVDPHSLTEMKFLVLEQKYLEHLEAGRLLDALHSLRNELTPLQHDTARVHRLSALMMCASAGELRARARWAGTGLASRQAVLARVQVLNEHCDEVWYCKWSPDGLKLATGSKDNTVIIWDFDPEAKRLSFRKSLEGHTYGVSFLAWSPDGRYLIAAGPEDCPDLWIWNMETELLHLKMTHSQEDSLTAAAWHRAGDKFVCGGARGQFYHCALDGTLLSSWDGVRVNALCCREDARSVLAADTHHRVRLYDFTDLTDRNLIQEEHAVMAMTVNAADSLLLLNVANQGVHLWDIRARALVRRFRGLSQGHFTIHACFGGAHQDFIASGSEDNKVYIWHMNGEEPVAVVSGHTRCVNAVSWNPVHHDVLVSVSDDYSLRLWGPRSHRC</sequence>
<dbReference type="PROSITE" id="PS00678">
    <property type="entry name" value="WD_REPEATS_1"/>
    <property type="match status" value="1"/>
</dbReference>
<dbReference type="PANTHER" id="PTHR22838">
    <property type="entry name" value="WD REPEAT PROTEIN 26-RELATED"/>
    <property type="match status" value="1"/>
</dbReference>
<evidence type="ECO:0000259" key="7">
    <source>
        <dbReference type="PROSITE" id="PS50897"/>
    </source>
</evidence>
<dbReference type="Pfam" id="PF23627">
    <property type="entry name" value="LisH_WDR26"/>
    <property type="match status" value="1"/>
</dbReference>
<evidence type="ECO:0000256" key="2">
    <source>
        <dbReference type="ARBA" id="ARBA00022490"/>
    </source>
</evidence>
<dbReference type="EnsemblMetazoa" id="XM_038014647.1">
    <property type="protein sequence ID" value="XP_037870575.1"/>
    <property type="gene ID" value="LOC101740005"/>
</dbReference>
<dbReference type="InterPro" id="IPR019775">
    <property type="entry name" value="WD40_repeat_CS"/>
</dbReference>
<protein>
    <recommendedName>
        <fullName evidence="7">CTLH domain-containing protein</fullName>
    </recommendedName>
</protein>
<dbReference type="Gene3D" id="2.130.10.10">
    <property type="entry name" value="YVTN repeat-like/Quinoprotein amine dehydrogenase"/>
    <property type="match status" value="1"/>
</dbReference>
<reference evidence="9" key="1">
    <citation type="journal article" date="2008" name="Insect Biochem. Mol. Biol.">
        <title>The genome of a lepidopteran model insect, the silkworm Bombyx mori.</title>
        <authorList>
            <consortium name="International Silkworm Genome Consortium"/>
        </authorList>
    </citation>
    <scope>NUCLEOTIDE SEQUENCE [LARGE SCALE GENOMIC DNA]</scope>
    <source>
        <strain evidence="9">p50T</strain>
    </source>
</reference>
<keyword evidence="4" id="KW-0677">Repeat</keyword>
<dbReference type="Pfam" id="PF00400">
    <property type="entry name" value="WD40"/>
    <property type="match status" value="4"/>
</dbReference>
<evidence type="ECO:0000256" key="1">
    <source>
        <dbReference type="ARBA" id="ARBA00004496"/>
    </source>
</evidence>
<evidence type="ECO:0000256" key="4">
    <source>
        <dbReference type="ARBA" id="ARBA00022737"/>
    </source>
</evidence>
<dbReference type="GO" id="GO:0005737">
    <property type="term" value="C:cytoplasm"/>
    <property type="evidence" value="ECO:0007669"/>
    <property type="project" value="UniProtKB-SubCell"/>
</dbReference>
<name>A0A8R2QW72_BOMMO</name>
<dbReference type="PROSITE" id="PS50082">
    <property type="entry name" value="WD_REPEATS_2"/>
    <property type="match status" value="3"/>
</dbReference>
<dbReference type="InterPro" id="IPR051350">
    <property type="entry name" value="WD_repeat-ST_regulator"/>
</dbReference>
<dbReference type="InterPro" id="IPR001680">
    <property type="entry name" value="WD40_rpt"/>
</dbReference>
<dbReference type="SMART" id="SM00320">
    <property type="entry name" value="WD40"/>
    <property type="match status" value="6"/>
</dbReference>
<dbReference type="PROSITE" id="PS50896">
    <property type="entry name" value="LISH"/>
    <property type="match status" value="1"/>
</dbReference>
<evidence type="ECO:0000256" key="6">
    <source>
        <dbReference type="SAM" id="MobiDB-lite"/>
    </source>
</evidence>
<dbReference type="GO" id="GO:0034657">
    <property type="term" value="C:GID complex"/>
    <property type="evidence" value="ECO:0007669"/>
    <property type="project" value="TreeGrafter"/>
</dbReference>
<feature type="region of interest" description="Disordered" evidence="6">
    <location>
        <begin position="1"/>
        <end position="25"/>
    </location>
</feature>
<dbReference type="Proteomes" id="UP000005204">
    <property type="component" value="Unassembled WGS sequence"/>
</dbReference>
<keyword evidence="2" id="KW-0963">Cytoplasm</keyword>
<dbReference type="PANTHER" id="PTHR22838:SF0">
    <property type="entry name" value="WD REPEAT-CONTAINING PROTEIN 26"/>
    <property type="match status" value="1"/>
</dbReference>
<dbReference type="InterPro" id="IPR006594">
    <property type="entry name" value="LisH"/>
</dbReference>
<dbReference type="InterPro" id="IPR020472">
    <property type="entry name" value="WD40_PAC1"/>
</dbReference>